<gene>
    <name evidence="2" type="ORF">H9L10_01545</name>
</gene>
<evidence type="ECO:0000313" key="3">
    <source>
        <dbReference type="Proteomes" id="UP000515976"/>
    </source>
</evidence>
<dbReference type="InterPro" id="IPR036415">
    <property type="entry name" value="Lamin_tail_dom_sf"/>
</dbReference>
<accession>A0A7G9R5I6</accession>
<protein>
    <submittedName>
        <fullName evidence="2">Lamin tail domain-containing protein</fullName>
    </submittedName>
</protein>
<organism evidence="2 3">
    <name type="scientific">Phycicoccus endophyticus</name>
    <dbReference type="NCBI Taxonomy" id="1690220"/>
    <lineage>
        <taxon>Bacteria</taxon>
        <taxon>Bacillati</taxon>
        <taxon>Actinomycetota</taxon>
        <taxon>Actinomycetes</taxon>
        <taxon>Micrococcales</taxon>
        <taxon>Intrasporangiaceae</taxon>
        <taxon>Phycicoccus</taxon>
    </lineage>
</organism>
<dbReference type="EMBL" id="CP060712">
    <property type="protein sequence ID" value="QNN50861.1"/>
    <property type="molecule type" value="Genomic_DNA"/>
</dbReference>
<dbReference type="Gene3D" id="2.60.40.1260">
    <property type="entry name" value="Lamin Tail domain"/>
    <property type="match status" value="1"/>
</dbReference>
<name>A0A7G9R5I6_9MICO</name>
<sequence>MLAGGLAVTAPADAGSPVVISAVRYDSPGADRGGNKSVNAEYVKITNRSRSARSLTGWTLRDRTGHTFRFPAFTLRAGRSVLVHSGKGRATAKDRYFGLTWYVWNNTGDTAVLKNRAGKTVDTCRWSRLGAGHRSC</sequence>
<feature type="domain" description="LTD" evidence="1">
    <location>
        <begin position="4"/>
        <end position="133"/>
    </location>
</feature>
<dbReference type="AlphaFoldDB" id="A0A7G9R5I6"/>
<evidence type="ECO:0000259" key="1">
    <source>
        <dbReference type="PROSITE" id="PS51841"/>
    </source>
</evidence>
<proteinExistence type="predicted"/>
<reference evidence="2 3" key="1">
    <citation type="submission" date="2020-08" db="EMBL/GenBank/DDBJ databases">
        <title>Genome sequence of Phycicoccus endophyticus JCM 31784T.</title>
        <authorList>
            <person name="Hyun D.-W."/>
            <person name="Bae J.-W."/>
        </authorList>
    </citation>
    <scope>NUCLEOTIDE SEQUENCE [LARGE SCALE GENOMIC DNA]</scope>
    <source>
        <strain evidence="2 3">JCM 31784</strain>
    </source>
</reference>
<dbReference type="KEGG" id="pei:H9L10_01545"/>
<evidence type="ECO:0000313" key="2">
    <source>
        <dbReference type="EMBL" id="QNN50861.1"/>
    </source>
</evidence>
<keyword evidence="3" id="KW-1185">Reference proteome</keyword>
<dbReference type="Pfam" id="PF00932">
    <property type="entry name" value="LTD"/>
    <property type="match status" value="1"/>
</dbReference>
<dbReference type="InterPro" id="IPR001322">
    <property type="entry name" value="Lamin_tail_dom"/>
</dbReference>
<dbReference type="PROSITE" id="PS51841">
    <property type="entry name" value="LTD"/>
    <property type="match status" value="1"/>
</dbReference>
<dbReference type="SUPFAM" id="SSF74853">
    <property type="entry name" value="Lamin A/C globular tail domain"/>
    <property type="match status" value="1"/>
</dbReference>
<dbReference type="Proteomes" id="UP000515976">
    <property type="component" value="Chromosome"/>
</dbReference>